<dbReference type="FunFam" id="3.40.630.10:FF:000027">
    <property type="entry name" value="N-fatty-acyl-amino acid synthase/hydrolase PM20D1"/>
    <property type="match status" value="1"/>
</dbReference>
<dbReference type="GeneID" id="64575961"/>
<accession>A0A871R0Z4</accession>
<dbReference type="Gene3D" id="3.40.630.10">
    <property type="entry name" value="Zn peptidases"/>
    <property type="match status" value="1"/>
</dbReference>
<feature type="binding site" evidence="7">
    <location>
        <position position="171"/>
    </location>
    <ligand>
        <name>Zn(2+)</name>
        <dbReference type="ChEBI" id="CHEBI:29105"/>
        <label>2</label>
    </ligand>
</feature>
<evidence type="ECO:0000259" key="9">
    <source>
        <dbReference type="Pfam" id="PF07687"/>
    </source>
</evidence>
<dbReference type="EMBL" id="CP063134">
    <property type="protein sequence ID" value="QOU19883.1"/>
    <property type="molecule type" value="Genomic_DNA"/>
</dbReference>
<dbReference type="GO" id="GO:0046872">
    <property type="term" value="F:metal ion binding"/>
    <property type="evidence" value="ECO:0007669"/>
    <property type="project" value="UniProtKB-KW"/>
</dbReference>
<dbReference type="SUPFAM" id="SSF53187">
    <property type="entry name" value="Zn-dependent exopeptidases"/>
    <property type="match status" value="1"/>
</dbReference>
<dbReference type="PANTHER" id="PTHR45962:SF1">
    <property type="entry name" value="N-FATTY-ACYL-AMINO ACID SYNTHASE_HYDROLASE PM20D1"/>
    <property type="match status" value="1"/>
</dbReference>
<evidence type="ECO:0000256" key="6">
    <source>
        <dbReference type="PIRSR" id="PIRSR037217-1"/>
    </source>
</evidence>
<dbReference type="KEGG" id="bbrx:BRETT_004038"/>
<dbReference type="InterPro" id="IPR001261">
    <property type="entry name" value="ArgE/DapE_CS"/>
</dbReference>
<dbReference type="OrthoDB" id="3064516at2759"/>
<comment type="similarity">
    <text evidence="1">Belongs to the peptidase M20A family.</text>
</comment>
<dbReference type="InterPro" id="IPR036264">
    <property type="entry name" value="Bact_exopeptidase_dim_dom"/>
</dbReference>
<keyword evidence="8" id="KW-1133">Transmembrane helix</keyword>
<keyword evidence="3 7" id="KW-0479">Metal-binding</keyword>
<protein>
    <recommendedName>
        <fullName evidence="9">Peptidase M20 dimerisation domain-containing protein</fullName>
    </recommendedName>
</protein>
<dbReference type="InterPro" id="IPR017141">
    <property type="entry name" value="Pept_M20_carboxypep"/>
</dbReference>
<feature type="binding site" evidence="7">
    <location>
        <position position="241"/>
    </location>
    <ligand>
        <name>Zn(2+)</name>
        <dbReference type="ChEBI" id="CHEBI:29105"/>
        <label>1</label>
    </ligand>
</feature>
<feature type="binding site" evidence="7">
    <location>
        <position position="554"/>
    </location>
    <ligand>
        <name>Zn(2+)</name>
        <dbReference type="ChEBI" id="CHEBI:29105"/>
        <label>1</label>
    </ligand>
</feature>
<feature type="active site" evidence="6">
    <location>
        <position position="173"/>
    </location>
</feature>
<dbReference type="RefSeq" id="XP_041136376.1">
    <property type="nucleotide sequence ID" value="XM_041282537.1"/>
</dbReference>
<dbReference type="Pfam" id="PF01546">
    <property type="entry name" value="Peptidase_M20"/>
    <property type="match status" value="1"/>
</dbReference>
<dbReference type="PROSITE" id="PS00758">
    <property type="entry name" value="ARGE_DAPE_CPG2_1"/>
    <property type="match status" value="1"/>
</dbReference>
<evidence type="ECO:0000256" key="4">
    <source>
        <dbReference type="ARBA" id="ARBA00022801"/>
    </source>
</evidence>
<dbReference type="CDD" id="cd05674">
    <property type="entry name" value="M20_yscS"/>
    <property type="match status" value="1"/>
</dbReference>
<feature type="binding site" evidence="7">
    <location>
        <position position="206"/>
    </location>
    <ligand>
        <name>Zn(2+)</name>
        <dbReference type="ChEBI" id="CHEBI:29105"/>
        <label>2</label>
    </ligand>
</feature>
<dbReference type="Pfam" id="PF07687">
    <property type="entry name" value="M20_dimer"/>
    <property type="match status" value="1"/>
</dbReference>
<dbReference type="GO" id="GO:0051603">
    <property type="term" value="P:proteolysis involved in protein catabolic process"/>
    <property type="evidence" value="ECO:0007669"/>
    <property type="project" value="TreeGrafter"/>
</dbReference>
<name>A0A871R0Z4_DEKBR</name>
<organism evidence="10 11">
    <name type="scientific">Dekkera bruxellensis</name>
    <name type="common">Brettanomyces custersii</name>
    <dbReference type="NCBI Taxonomy" id="5007"/>
    <lineage>
        <taxon>Eukaryota</taxon>
        <taxon>Fungi</taxon>
        <taxon>Dikarya</taxon>
        <taxon>Ascomycota</taxon>
        <taxon>Saccharomycotina</taxon>
        <taxon>Pichiomycetes</taxon>
        <taxon>Pichiales</taxon>
        <taxon>Pichiaceae</taxon>
        <taxon>Brettanomyces</taxon>
    </lineage>
</organism>
<evidence type="ECO:0000313" key="10">
    <source>
        <dbReference type="EMBL" id="QOU19883.1"/>
    </source>
</evidence>
<evidence type="ECO:0000256" key="2">
    <source>
        <dbReference type="ARBA" id="ARBA00022670"/>
    </source>
</evidence>
<dbReference type="InterPro" id="IPR047177">
    <property type="entry name" value="Pept_M20A"/>
</dbReference>
<dbReference type="Proteomes" id="UP000663131">
    <property type="component" value="Chromosome 6"/>
</dbReference>
<dbReference type="Gene3D" id="3.30.70.360">
    <property type="match status" value="1"/>
</dbReference>
<evidence type="ECO:0000256" key="7">
    <source>
        <dbReference type="PIRSR" id="PIRSR037217-2"/>
    </source>
</evidence>
<feature type="transmembrane region" description="Helical" evidence="8">
    <location>
        <begin position="20"/>
        <end position="44"/>
    </location>
</feature>
<keyword evidence="4" id="KW-0378">Hydrolase</keyword>
<keyword evidence="2" id="KW-0645">Protease</keyword>
<reference evidence="10" key="1">
    <citation type="submission" date="2020-10" db="EMBL/GenBank/DDBJ databases">
        <authorList>
            <person name="Palmer J.M."/>
        </authorList>
    </citation>
    <scope>NUCLEOTIDE SEQUENCE</scope>
    <source>
        <strain evidence="10">UCD 2041</strain>
    </source>
</reference>
<dbReference type="GO" id="GO:0004181">
    <property type="term" value="F:metallocarboxypeptidase activity"/>
    <property type="evidence" value="ECO:0007669"/>
    <property type="project" value="InterPro"/>
</dbReference>
<keyword evidence="8" id="KW-0812">Transmembrane</keyword>
<keyword evidence="8" id="KW-0472">Membrane</keyword>
<dbReference type="GO" id="GO:0000328">
    <property type="term" value="C:fungal-type vacuole lumen"/>
    <property type="evidence" value="ECO:0007669"/>
    <property type="project" value="TreeGrafter"/>
</dbReference>
<gene>
    <name evidence="10" type="ORF">BRETT_004038</name>
</gene>
<dbReference type="AlphaFoldDB" id="A0A871R0Z4"/>
<feature type="active site" description="Proton acceptor" evidence="6">
    <location>
        <position position="240"/>
    </location>
</feature>
<evidence type="ECO:0000256" key="5">
    <source>
        <dbReference type="ARBA" id="ARBA00022833"/>
    </source>
</evidence>
<proteinExistence type="inferred from homology"/>
<evidence type="ECO:0000256" key="1">
    <source>
        <dbReference type="ARBA" id="ARBA00006247"/>
    </source>
</evidence>
<keyword evidence="5 7" id="KW-0862">Zinc</keyword>
<dbReference type="PANTHER" id="PTHR45962">
    <property type="entry name" value="N-FATTY-ACYL-AMINO ACID SYNTHASE/HYDROLASE PM20D1"/>
    <property type="match status" value="1"/>
</dbReference>
<dbReference type="PIRSF" id="PIRSF037217">
    <property type="entry name" value="Carboxypeptidase_S"/>
    <property type="match status" value="1"/>
</dbReference>
<feature type="domain" description="Peptidase M20 dimerisation" evidence="9">
    <location>
        <begin position="288"/>
        <end position="444"/>
    </location>
</feature>
<reference evidence="10" key="2">
    <citation type="journal article" name="BMC Genomics">
        <title>New genome assemblies reveal patterns of domestication and adaptation across Brettanomyces (Dekkera) species.</title>
        <authorList>
            <person name="Roach M.J."/>
            <person name="Borneman A.R."/>
        </authorList>
    </citation>
    <scope>NUCLEOTIDE SEQUENCE</scope>
    <source>
        <strain evidence="10">UCD 2041</strain>
    </source>
</reference>
<dbReference type="InterPro" id="IPR011650">
    <property type="entry name" value="Peptidase_M20_dimer"/>
</dbReference>
<dbReference type="SUPFAM" id="SSF55031">
    <property type="entry name" value="Bacterial exopeptidase dimerisation domain"/>
    <property type="match status" value="1"/>
</dbReference>
<dbReference type="InterPro" id="IPR002933">
    <property type="entry name" value="Peptidase_M20"/>
</dbReference>
<evidence type="ECO:0000313" key="11">
    <source>
        <dbReference type="Proteomes" id="UP000663131"/>
    </source>
</evidence>
<feature type="binding site" evidence="7">
    <location>
        <position position="269"/>
    </location>
    <ligand>
        <name>Zn(2+)</name>
        <dbReference type="ChEBI" id="CHEBI:29105"/>
        <label>2</label>
    </ligand>
</feature>
<evidence type="ECO:0000256" key="8">
    <source>
        <dbReference type="SAM" id="Phobius"/>
    </source>
</evidence>
<sequence>MIPMYEEEKTSEMKQSRFNLKVLISTLTATIITAVLCIASTKLYNREPDSLSLLRELYDDKNNICPVTEKMIPSKSEQFSELDYFRTSKYKNHSVEVWGNAVRIPSMTYDNYPENGDDHKFDIFYKMESFIKKSFPHIISKSELIHINTHALIFIIHGKNKELKPILLTAHQDVVPVPPETVLRWKYPPFEGHFDGQYLWGRGAADDKDHFISMMEAVDHLLSQGFTPKRTIIIGLGFDEEIEGTRGAKLINAYLLKRYGKDSIFFISDEGGMGVQDMYGARLALPSTGEKGYIDITIELATTGGHASIPPRHTAIGIMSELATLIESKPYELRLTTKNPFYVQLQCMATKGKDMDPLLRNSIRGMDYSPRAKKMVLDTLDKDIMTRYLVSTSQAIDIFDAGIKINALPEKVIMKINHRVGYDSSLEEVKQTVLENAKIIAKKYELAINDYDSIKSSGFSDIPIGEFTLSTDVNLVPAPKSPASGDSWNIFAGSLKYIYEDFAIYPDADPSIGKEVTVAPSVMSANTDTKYFWNLTDNIYRFSPFRGQCSKNWHAIDERVDLDSHIESVAFFYTLLRNVEEYDSNF</sequence>
<feature type="binding site" evidence="7">
    <location>
        <position position="206"/>
    </location>
    <ligand>
        <name>Zn(2+)</name>
        <dbReference type="ChEBI" id="CHEBI:29105"/>
        <label>1</label>
    </ligand>
</feature>
<evidence type="ECO:0000256" key="3">
    <source>
        <dbReference type="ARBA" id="ARBA00022723"/>
    </source>
</evidence>
<dbReference type="Gene3D" id="1.10.150.900">
    <property type="match status" value="1"/>
</dbReference>